<dbReference type="RefSeq" id="XP_055361722.1">
    <property type="nucleotide sequence ID" value="XM_055505747.1"/>
</dbReference>
<evidence type="ECO:0000256" key="6">
    <source>
        <dbReference type="SAM" id="MobiDB-lite"/>
    </source>
</evidence>
<keyword evidence="2" id="KW-0677">Repeat</keyword>
<gene>
    <name evidence="8" type="primary">si:dkey-288a3.2</name>
</gene>
<dbReference type="PANTHER" id="PTHR24112">
    <property type="entry name" value="LEUCINE-RICH REPEAT, ISOFORM F-RELATED"/>
    <property type="match status" value="1"/>
</dbReference>
<evidence type="ECO:0000313" key="7">
    <source>
        <dbReference type="Proteomes" id="UP000515150"/>
    </source>
</evidence>
<keyword evidence="7" id="KW-1185">Reference proteome</keyword>
<dbReference type="GeneID" id="114848491"/>
<proteinExistence type="inferred from homology"/>
<dbReference type="InterPro" id="IPR032675">
    <property type="entry name" value="LRR_dom_sf"/>
</dbReference>
<feature type="region of interest" description="Disordered" evidence="6">
    <location>
        <begin position="413"/>
        <end position="437"/>
    </location>
</feature>
<evidence type="ECO:0000256" key="3">
    <source>
        <dbReference type="ARBA" id="ARBA00038315"/>
    </source>
</evidence>
<dbReference type="AlphaFoldDB" id="A0A9W2XJ63"/>
<organism evidence="7 8">
    <name type="scientific">Betta splendens</name>
    <name type="common">Siamese fighting fish</name>
    <dbReference type="NCBI Taxonomy" id="158456"/>
    <lineage>
        <taxon>Eukaryota</taxon>
        <taxon>Metazoa</taxon>
        <taxon>Chordata</taxon>
        <taxon>Craniata</taxon>
        <taxon>Vertebrata</taxon>
        <taxon>Euteleostomi</taxon>
        <taxon>Actinopterygii</taxon>
        <taxon>Neopterygii</taxon>
        <taxon>Teleostei</taxon>
        <taxon>Neoteleostei</taxon>
        <taxon>Acanthomorphata</taxon>
        <taxon>Anabantaria</taxon>
        <taxon>Anabantiformes</taxon>
        <taxon>Anabantoidei</taxon>
        <taxon>Osphronemidae</taxon>
        <taxon>Betta</taxon>
    </lineage>
</organism>
<feature type="region of interest" description="Disordered" evidence="6">
    <location>
        <begin position="1"/>
        <end position="62"/>
    </location>
</feature>
<dbReference type="InterPro" id="IPR001611">
    <property type="entry name" value="Leu-rich_rpt"/>
</dbReference>
<dbReference type="Proteomes" id="UP000515150">
    <property type="component" value="Chromosome 22"/>
</dbReference>
<keyword evidence="1" id="KW-0433">Leucine-rich repeat</keyword>
<comment type="similarity">
    <text evidence="3">Belongs to the PPP1R37 family.</text>
</comment>
<evidence type="ECO:0000313" key="8">
    <source>
        <dbReference type="RefSeq" id="XP_055361722.1"/>
    </source>
</evidence>
<accession>A0A9W2XJ63</accession>
<dbReference type="SMART" id="SM00368">
    <property type="entry name" value="LRR_RI"/>
    <property type="match status" value="6"/>
</dbReference>
<evidence type="ECO:0000256" key="5">
    <source>
        <dbReference type="ARBA" id="ARBA00041209"/>
    </source>
</evidence>
<evidence type="ECO:0000256" key="1">
    <source>
        <dbReference type="ARBA" id="ARBA00022614"/>
    </source>
</evidence>
<dbReference type="SUPFAM" id="SSF52047">
    <property type="entry name" value="RNI-like"/>
    <property type="match status" value="1"/>
</dbReference>
<sequence length="437" mass="48054">MEMLNLNREMTRCSDKENEGLSDDGAEKSNENQKKRSKGEKRVSFPPDEHIVSGFAEQRSTDPKADSCLTLTEIMAAYQRNCSIHQVEPKPHILQQLQATQLEENGAASLLDMISYYESTTHLDISDNSSMGTSGWKALAHLIKQSVSLSRLDLCNVPIVAGPAQCISKALSSSRLTVLNLCNAQLSGVPLYTLVGALKTNRTLHELHLANNLLNSYQDALQLGDLLRYNNTLQTLELSNNVVADAGLEELCDGLKWQTTGLQVLLLRNNQITAKGMEHLARTLPVLKVLQVLDLGENLLGNEGIHVIRESLMVNCSVQQLSLTQANITCEGAVALAEFLVENHQIKRLDLRMNDVRLGGLMALSVALKINNSLVHLDLDFIPSQEQDEFLSDTQTRLQAEITQRCLINARLRGPAEETSETSTADAHGLPDNTTAA</sequence>
<dbReference type="Gene3D" id="3.80.10.10">
    <property type="entry name" value="Ribonuclease Inhibitor"/>
    <property type="match status" value="3"/>
</dbReference>
<dbReference type="PANTHER" id="PTHR24112:SF9">
    <property type="entry name" value="PROTEIN PHOSPHATASE 1 REGULATORY SUBUNIT 37"/>
    <property type="match status" value="1"/>
</dbReference>
<name>A0A9W2XJ63_BETSP</name>
<reference evidence="8" key="1">
    <citation type="submission" date="2025-08" db="UniProtKB">
        <authorList>
            <consortium name="RefSeq"/>
        </authorList>
    </citation>
    <scope>IDENTIFICATION</scope>
</reference>
<evidence type="ECO:0000256" key="2">
    <source>
        <dbReference type="ARBA" id="ARBA00022737"/>
    </source>
</evidence>
<dbReference type="Pfam" id="PF13516">
    <property type="entry name" value="LRR_6"/>
    <property type="match status" value="3"/>
</dbReference>
<protein>
    <recommendedName>
        <fullName evidence="4">Protein phosphatase 1 regulatory subunit 37</fullName>
    </recommendedName>
    <alternativeName>
        <fullName evidence="5">Leucine-rich repeat-containing protein 68</fullName>
    </alternativeName>
</protein>
<dbReference type="InterPro" id="IPR051279">
    <property type="entry name" value="PP1-Reg/Actin-Interact_Protein"/>
</dbReference>
<evidence type="ECO:0000256" key="4">
    <source>
        <dbReference type="ARBA" id="ARBA00040684"/>
    </source>
</evidence>
<feature type="compositionally biased region" description="Basic and acidic residues" evidence="6">
    <location>
        <begin position="9"/>
        <end position="51"/>
    </location>
</feature>